<dbReference type="EMBL" id="RJJH01000001">
    <property type="protein sequence ID" value="RNI13028.1"/>
    <property type="molecule type" value="Genomic_DNA"/>
</dbReference>
<reference evidence="1 4" key="1">
    <citation type="submission" date="2014-12" db="EMBL/GenBank/DDBJ databases">
        <title>The genome sequence of Methanohalophilus portucalensis strain FDF1.</title>
        <authorList>
            <person name="Lai M.-C."/>
            <person name="Lai S.-J."/>
        </authorList>
    </citation>
    <scope>NUCLEOTIDE SEQUENCE [LARGE SCALE GENOMIC DNA]</scope>
    <source>
        <strain evidence="1 4">FDF-1</strain>
    </source>
</reference>
<dbReference type="Proteomes" id="UP000185713">
    <property type="component" value="Unassembled WGS sequence"/>
</dbReference>
<dbReference type="Proteomes" id="UP000278252">
    <property type="component" value="Unassembled WGS sequence"/>
</dbReference>
<accession>A0A1L9C6Q3</accession>
<dbReference type="Proteomes" id="UP000193969">
    <property type="component" value="Unassembled WGS sequence"/>
</dbReference>
<reference evidence="5" key="3">
    <citation type="submission" date="2017-04" db="EMBL/GenBank/DDBJ databases">
        <authorList>
            <person name="Varghese N."/>
            <person name="Submissions S."/>
        </authorList>
    </citation>
    <scope>NUCLEOTIDE SEQUENCE [LARGE SCALE GENOMIC DNA]</scope>
    <source>
        <strain evidence="5">FDF-1</strain>
    </source>
</reference>
<gene>
    <name evidence="2" type="ORF">EFE41_00060</name>
    <name evidence="1" type="ORF">MPF_0997</name>
    <name evidence="3" type="ORF">SAMN06264941_0356</name>
</gene>
<sequence>MYSKHMIILLCFLLAGLFILPVSADVMPPGYKAVERTVFIENVEEYPNVVFVGNIQGPVIQCKNPYVIYPNTTLTQFYKANNLTIYAIDRSYFEKYGLENLDLKSGTEFYSCSFPINPDWYSTTIVNPVNREEINYSVAGFKDNHLILYMSYKKSVRSGLPDKIEHFDPPQIDGLYKNIGTSSNDIDSSGSSNSLESSMFSNILRDIYDFFSNLFRIFVI</sequence>
<evidence type="ECO:0000313" key="4">
    <source>
        <dbReference type="Proteomes" id="UP000185713"/>
    </source>
</evidence>
<dbReference type="OrthoDB" id="142240at2157"/>
<evidence type="ECO:0000313" key="1">
    <source>
        <dbReference type="EMBL" id="OJH50202.1"/>
    </source>
</evidence>
<dbReference type="RefSeq" id="WP_072359547.1">
    <property type="nucleotide sequence ID" value="NZ_FXBN01000001.1"/>
</dbReference>
<evidence type="ECO:0000313" key="6">
    <source>
        <dbReference type="Proteomes" id="UP000278252"/>
    </source>
</evidence>
<evidence type="ECO:0000313" key="2">
    <source>
        <dbReference type="EMBL" id="RNI13028.1"/>
    </source>
</evidence>
<organism evidence="1 4">
    <name type="scientific">Methanohalophilus portucalensis FDF-1</name>
    <dbReference type="NCBI Taxonomy" id="523843"/>
    <lineage>
        <taxon>Archaea</taxon>
        <taxon>Methanobacteriati</taxon>
        <taxon>Methanobacteriota</taxon>
        <taxon>Stenosarchaea group</taxon>
        <taxon>Methanomicrobia</taxon>
        <taxon>Methanosarcinales</taxon>
        <taxon>Methanosarcinaceae</taxon>
        <taxon>Methanohalophilus</taxon>
    </lineage>
</organism>
<dbReference type="EMBL" id="JWTK01000002">
    <property type="protein sequence ID" value="OJH50202.1"/>
    <property type="molecule type" value="Genomic_DNA"/>
</dbReference>
<reference evidence="3" key="2">
    <citation type="submission" date="2017-04" db="EMBL/GenBank/DDBJ databases">
        <authorList>
            <person name="Afonso C.L."/>
            <person name="Miller P.J."/>
            <person name="Scott M.A."/>
            <person name="Spackman E."/>
            <person name="Goraichik I."/>
            <person name="Dimitrov K.M."/>
            <person name="Suarez D.L."/>
            <person name="Swayne D.E."/>
        </authorList>
    </citation>
    <scope>NUCLEOTIDE SEQUENCE [LARGE SCALE GENOMIC DNA]</scope>
    <source>
        <strain evidence="3">FDF-1</strain>
    </source>
</reference>
<keyword evidence="5" id="KW-1185">Reference proteome</keyword>
<name>A0A1L9C6Q3_9EURY</name>
<dbReference type="AlphaFoldDB" id="A0A1L9C6Q3"/>
<evidence type="ECO:0000313" key="5">
    <source>
        <dbReference type="Proteomes" id="UP000193969"/>
    </source>
</evidence>
<proteinExistence type="predicted"/>
<dbReference type="EMBL" id="FXBN01000001">
    <property type="protein sequence ID" value="SMH30740.1"/>
    <property type="molecule type" value="Genomic_DNA"/>
</dbReference>
<evidence type="ECO:0000313" key="3">
    <source>
        <dbReference type="EMBL" id="SMH30740.1"/>
    </source>
</evidence>
<reference evidence="2 6" key="4">
    <citation type="submission" date="2018-10" db="EMBL/GenBank/DDBJ databases">
        <title>Cultivation of a novel Methanohalophilus strain from Kebrit Deep of the Red Sea and a genomic comparison of members of the genus Methanohalophilus.</title>
        <authorList>
            <person name="Guan Y."/>
            <person name="Ngugi D.K."/>
            <person name="Stingl U."/>
        </authorList>
    </citation>
    <scope>NUCLEOTIDE SEQUENCE [LARGE SCALE GENOMIC DNA]</scope>
    <source>
        <strain evidence="2 6">DSM 7471</strain>
    </source>
</reference>
<dbReference type="STRING" id="523843.SAMN06264941_0356"/>
<protein>
    <submittedName>
        <fullName evidence="1">Uncharacterized protein</fullName>
    </submittedName>
</protein>